<comment type="caution">
    <text evidence="1">The sequence shown here is derived from an EMBL/GenBank/DDBJ whole genome shotgun (WGS) entry which is preliminary data.</text>
</comment>
<organism evidence="1 2">
    <name type="scientific">Thelohanellus kitauei</name>
    <name type="common">Myxosporean</name>
    <dbReference type="NCBI Taxonomy" id="669202"/>
    <lineage>
        <taxon>Eukaryota</taxon>
        <taxon>Metazoa</taxon>
        <taxon>Cnidaria</taxon>
        <taxon>Myxozoa</taxon>
        <taxon>Myxosporea</taxon>
        <taxon>Bivalvulida</taxon>
        <taxon>Platysporina</taxon>
        <taxon>Myxobolidae</taxon>
        <taxon>Thelohanellus</taxon>
    </lineage>
</organism>
<evidence type="ECO:0000313" key="1">
    <source>
        <dbReference type="EMBL" id="KII62473.1"/>
    </source>
</evidence>
<protein>
    <submittedName>
        <fullName evidence="1">Uncharacterized protein</fullName>
    </submittedName>
</protein>
<dbReference type="Proteomes" id="UP000031668">
    <property type="component" value="Unassembled WGS sequence"/>
</dbReference>
<proteinExistence type="predicted"/>
<keyword evidence="2" id="KW-1185">Reference proteome</keyword>
<evidence type="ECO:0000313" key="2">
    <source>
        <dbReference type="Proteomes" id="UP000031668"/>
    </source>
</evidence>
<gene>
    <name evidence="1" type="ORF">RF11_13844</name>
</gene>
<sequence>MAHFRKLGNGQAKDPNGELRGVAIQIDECLHRGKRMYNRAKIKWTLPVVMEEALLELGDSECQNLFDHSEINKKLAKNTSVNLIQPHFEENLWRSLVEGGVCEVFLKITNETSEQYPLIT</sequence>
<dbReference type="EMBL" id="JWZT01004976">
    <property type="protein sequence ID" value="KII62473.1"/>
    <property type="molecule type" value="Genomic_DNA"/>
</dbReference>
<accession>A0A0C2IAR6</accession>
<dbReference type="AlphaFoldDB" id="A0A0C2IAR6"/>
<name>A0A0C2IAR6_THEKT</name>
<reference evidence="1 2" key="1">
    <citation type="journal article" date="2014" name="Genome Biol. Evol.">
        <title>The genome of the myxosporean Thelohanellus kitauei shows adaptations to nutrient acquisition within its fish host.</title>
        <authorList>
            <person name="Yang Y."/>
            <person name="Xiong J."/>
            <person name="Zhou Z."/>
            <person name="Huo F."/>
            <person name="Miao W."/>
            <person name="Ran C."/>
            <person name="Liu Y."/>
            <person name="Zhang J."/>
            <person name="Feng J."/>
            <person name="Wang M."/>
            <person name="Wang M."/>
            <person name="Wang L."/>
            <person name="Yao B."/>
        </authorList>
    </citation>
    <scope>NUCLEOTIDE SEQUENCE [LARGE SCALE GENOMIC DNA]</scope>
    <source>
        <strain evidence="1">Wuqing</strain>
    </source>
</reference>